<dbReference type="Gene3D" id="2.30.40.10">
    <property type="entry name" value="Urease, subunit C, domain 1"/>
    <property type="match status" value="1"/>
</dbReference>
<accession>A0A2N7GSD9</accession>
<dbReference type="Gene3D" id="3.30.1490.130">
    <property type="entry name" value="D-aminoacylase. Domain 3"/>
    <property type="match status" value="1"/>
</dbReference>
<gene>
    <name evidence="4" type="ORF">BCT50_08380</name>
    <name evidence="3" type="ORF">BCT99_00835</name>
</gene>
<dbReference type="PANTHER" id="PTHR11647:SF1">
    <property type="entry name" value="COLLAPSIN RESPONSE MEDIATOR PROTEIN"/>
    <property type="match status" value="1"/>
</dbReference>
<dbReference type="SUPFAM" id="SSF51556">
    <property type="entry name" value="Metallo-dependent hydrolases"/>
    <property type="match status" value="1"/>
</dbReference>
<sequence>MKKSFKKGRISGLVSIALCLGASGAFAADYDLVIENGRVMDPESMLDAVLNVGIKDGQIIKITAEKLDGDETIDATNQVVAPGFIDTHFHSLDGLSIKLAALDGVTTGMDLEVGAIRVGEWYEEKAGQWPLNYGTGVSHEGARLQILDPEVKITGPHDATTILGSLRTEAAKDGVSGWSETKADIEQMNQILSVLDQGFAEGALNLASTTAYMKDGLTAFEMYESMKVAANWDRFVSSHTRFHANPSNPEAQLGFDEIFTNAMLLDLPFLMHHNNDFGWWEVEEKLKLAREKGLVMWSEYYPYDAASTAIGSSFLVPESVEGMYNAKYEEMMYDPTRDKFLTKEEYLVIAAEDPGHLVVLFSPARKDWMKYWLQIPNMTVAADSIYSGLGTDSWDADPTEYQGHPRTAGTRGKVLRMAREEGVPLLFTLAQTSYWAAKHLGDAGVESMKVRGRMQEGMVADITIFDPENVTDNATYKAKEQGNPTTGISYVIVNGEQVVKEAEFQKVWAGQPIRNTPSDESRFEGLSKEKFLENLTVPTISIDDSGASGNPQL</sequence>
<dbReference type="EMBL" id="MCZJ01000013">
    <property type="protein sequence ID" value="PMM59437.1"/>
    <property type="molecule type" value="Genomic_DNA"/>
</dbReference>
<feature type="domain" description="Amidohydrolase 3" evidence="2">
    <location>
        <begin position="71"/>
        <end position="499"/>
    </location>
</feature>
<dbReference type="GO" id="GO:0016811">
    <property type="term" value="F:hydrolase activity, acting on carbon-nitrogen (but not peptide) bonds, in linear amides"/>
    <property type="evidence" value="ECO:0007669"/>
    <property type="project" value="InterPro"/>
</dbReference>
<evidence type="ECO:0000256" key="1">
    <source>
        <dbReference type="SAM" id="SignalP"/>
    </source>
</evidence>
<dbReference type="RefSeq" id="WP_102278291.1">
    <property type="nucleotide sequence ID" value="NZ_JAJGZN020000003.1"/>
</dbReference>
<dbReference type="InterPro" id="IPR032466">
    <property type="entry name" value="Metal_Hydrolase"/>
</dbReference>
<dbReference type="Pfam" id="PF07969">
    <property type="entry name" value="Amidohydro_3"/>
    <property type="match status" value="1"/>
</dbReference>
<evidence type="ECO:0000313" key="3">
    <source>
        <dbReference type="EMBL" id="PMK49986.1"/>
    </source>
</evidence>
<evidence type="ECO:0000313" key="5">
    <source>
        <dbReference type="Proteomes" id="UP000235554"/>
    </source>
</evidence>
<reference evidence="3" key="2">
    <citation type="submission" date="2016-07" db="EMBL/GenBank/DDBJ databases">
        <authorList>
            <person name="Kauffman K."/>
            <person name="Arevalo P."/>
            <person name="Polz M.F."/>
        </authorList>
    </citation>
    <scope>NUCLEOTIDE SEQUENCE</scope>
    <source>
        <strain evidence="4">10N.261.48.A1</strain>
        <strain evidence="3">10N.261.52.F7</strain>
    </source>
</reference>
<dbReference type="AlphaFoldDB" id="A0A2N7GSD9"/>
<dbReference type="InterPro" id="IPR011059">
    <property type="entry name" value="Metal-dep_hydrolase_composite"/>
</dbReference>
<proteinExistence type="predicted"/>
<dbReference type="Gene3D" id="3.20.20.140">
    <property type="entry name" value="Metal-dependent hydrolases"/>
    <property type="match status" value="1"/>
</dbReference>
<evidence type="ECO:0000259" key="2">
    <source>
        <dbReference type="Pfam" id="PF07969"/>
    </source>
</evidence>
<name>A0A2N7GSD9_9VIBR</name>
<evidence type="ECO:0000313" key="4">
    <source>
        <dbReference type="EMBL" id="PMM59437.1"/>
    </source>
</evidence>
<feature type="chain" id="PRO_5043159545" evidence="1">
    <location>
        <begin position="28"/>
        <end position="553"/>
    </location>
</feature>
<keyword evidence="1" id="KW-0732">Signal</keyword>
<reference evidence="5" key="1">
    <citation type="submission" date="2016-07" db="EMBL/GenBank/DDBJ databases">
        <title>Nontailed viruses are major unrecognized killers of bacteria in the ocean.</title>
        <authorList>
            <person name="Kauffman K."/>
            <person name="Hussain F."/>
            <person name="Yang J."/>
            <person name="Arevalo P."/>
            <person name="Brown J."/>
            <person name="Cutler M."/>
            <person name="Kelly L."/>
            <person name="Polz M.F."/>
        </authorList>
    </citation>
    <scope>NUCLEOTIDE SEQUENCE [LARGE SCALE GENOMIC DNA]</scope>
    <source>
        <strain evidence="5">10N.261.48.A1</strain>
        <strain>10N.261.52.F7</strain>
    </source>
</reference>
<dbReference type="PANTHER" id="PTHR11647">
    <property type="entry name" value="HYDRANTOINASE/DIHYDROPYRIMIDINASE FAMILY MEMBER"/>
    <property type="match status" value="1"/>
</dbReference>
<dbReference type="Proteomes" id="UP000235554">
    <property type="component" value="Unassembled WGS sequence"/>
</dbReference>
<comment type="caution">
    <text evidence="3">The sequence shown here is derived from an EMBL/GenBank/DDBJ whole genome shotgun (WGS) entry which is preliminary data.</text>
</comment>
<dbReference type="InterPro" id="IPR050378">
    <property type="entry name" value="Metallo-dep_Hydrolases_sf"/>
</dbReference>
<organism evidence="3">
    <name type="scientific">Vibrio lentus</name>
    <dbReference type="NCBI Taxonomy" id="136468"/>
    <lineage>
        <taxon>Bacteria</taxon>
        <taxon>Pseudomonadati</taxon>
        <taxon>Pseudomonadota</taxon>
        <taxon>Gammaproteobacteria</taxon>
        <taxon>Vibrionales</taxon>
        <taxon>Vibrionaceae</taxon>
        <taxon>Vibrio</taxon>
    </lineage>
</organism>
<protein>
    <submittedName>
        <fullName evidence="3">Aminoacylase</fullName>
    </submittedName>
</protein>
<dbReference type="SUPFAM" id="SSF51338">
    <property type="entry name" value="Composite domain of metallo-dependent hydrolases"/>
    <property type="match status" value="1"/>
</dbReference>
<dbReference type="InterPro" id="IPR023100">
    <property type="entry name" value="D-aminoacylase_insert_dom_sf"/>
</dbReference>
<feature type="signal peptide" evidence="1">
    <location>
        <begin position="1"/>
        <end position="27"/>
    </location>
</feature>
<dbReference type="EMBL" id="MCXM01000001">
    <property type="protein sequence ID" value="PMK49986.1"/>
    <property type="molecule type" value="Genomic_DNA"/>
</dbReference>
<dbReference type="InterPro" id="IPR013108">
    <property type="entry name" value="Amidohydro_3"/>
</dbReference>
<reference evidence="3" key="3">
    <citation type="journal article" date="2018" name="Nature">
        <title>A major lineage of non-tailed dsDNA viruses as unrecognized killers of marine bacteria.</title>
        <authorList>
            <person name="Kauffman K.M."/>
            <person name="Hussain F.A."/>
            <person name="Yang J."/>
            <person name="Arevalo P."/>
            <person name="Brown J.M."/>
            <person name="Chang W.K."/>
            <person name="VanInsberghe D."/>
            <person name="Elsherbini J."/>
            <person name="Sharma R.S."/>
            <person name="Cutler M.B."/>
            <person name="Kelly L."/>
            <person name="Polz M.F."/>
        </authorList>
    </citation>
    <scope>NUCLEOTIDE SEQUENCE</scope>
    <source>
        <strain evidence="4">10N.261.48.A1</strain>
        <strain evidence="3">10N.261.52.F7</strain>
    </source>
</reference>